<proteinExistence type="predicted"/>
<reference evidence="5" key="1">
    <citation type="submission" date="2025-08" db="UniProtKB">
        <authorList>
            <consortium name="Ensembl"/>
        </authorList>
    </citation>
    <scope>IDENTIFICATION</scope>
</reference>
<evidence type="ECO:0000313" key="5">
    <source>
        <dbReference type="Ensembl" id="ENSBOBP00000009607.1"/>
    </source>
</evidence>
<keyword evidence="2" id="KW-0863">Zinc-finger</keyword>
<reference evidence="5" key="2">
    <citation type="submission" date="2025-09" db="UniProtKB">
        <authorList>
            <consortium name="Ensembl"/>
        </authorList>
    </citation>
    <scope>IDENTIFICATION</scope>
</reference>
<evidence type="ECO:0000259" key="4">
    <source>
        <dbReference type="Pfam" id="PF00097"/>
    </source>
</evidence>
<dbReference type="Proteomes" id="UP000694567">
    <property type="component" value="Unplaced"/>
</dbReference>
<dbReference type="AlphaFoldDB" id="A0A8C0ICD1"/>
<protein>
    <recommendedName>
        <fullName evidence="4">Zinc finger C3HC4 RING-type domain-containing protein</fullName>
    </recommendedName>
</protein>
<keyword evidence="3" id="KW-0862">Zinc</keyword>
<evidence type="ECO:0000256" key="1">
    <source>
        <dbReference type="ARBA" id="ARBA00022723"/>
    </source>
</evidence>
<dbReference type="InterPro" id="IPR018957">
    <property type="entry name" value="Znf_C3HC4_RING-type"/>
</dbReference>
<dbReference type="Pfam" id="PF00097">
    <property type="entry name" value="zf-C3HC4"/>
    <property type="match status" value="1"/>
</dbReference>
<sequence>FSKKTVIFFPLHCPGCTRSWRESMRNSGGWQQSICPICQNALKDVTFVQPCQHQFCLGWHLLSILGLF</sequence>
<organism evidence="5 6">
    <name type="scientific">Bubo bubo</name>
    <name type="common">Eurasian eagle-owl</name>
    <name type="synonym">Strix bubo</name>
    <dbReference type="NCBI Taxonomy" id="30461"/>
    <lineage>
        <taxon>Eukaryota</taxon>
        <taxon>Metazoa</taxon>
        <taxon>Chordata</taxon>
        <taxon>Craniata</taxon>
        <taxon>Vertebrata</taxon>
        <taxon>Euteleostomi</taxon>
        <taxon>Archelosauria</taxon>
        <taxon>Archosauria</taxon>
        <taxon>Dinosauria</taxon>
        <taxon>Saurischia</taxon>
        <taxon>Theropoda</taxon>
        <taxon>Coelurosauria</taxon>
        <taxon>Aves</taxon>
        <taxon>Neognathae</taxon>
        <taxon>Neoaves</taxon>
        <taxon>Telluraves</taxon>
        <taxon>Strigiformes</taxon>
        <taxon>Strigidae</taxon>
        <taxon>Bubo</taxon>
    </lineage>
</organism>
<name>A0A8C0ICD1_BUBBB</name>
<dbReference type="Ensembl" id="ENSBOBT00000009848.1">
    <property type="protein sequence ID" value="ENSBOBP00000009607.1"/>
    <property type="gene ID" value="ENSBOBG00000006195.1"/>
</dbReference>
<evidence type="ECO:0000256" key="2">
    <source>
        <dbReference type="ARBA" id="ARBA00022771"/>
    </source>
</evidence>
<dbReference type="Gene3D" id="3.30.40.10">
    <property type="entry name" value="Zinc/RING finger domain, C3HC4 (zinc finger)"/>
    <property type="match status" value="1"/>
</dbReference>
<evidence type="ECO:0000313" key="6">
    <source>
        <dbReference type="Proteomes" id="UP000694567"/>
    </source>
</evidence>
<dbReference type="InterPro" id="IPR013083">
    <property type="entry name" value="Znf_RING/FYVE/PHD"/>
</dbReference>
<feature type="domain" description="Zinc finger C3HC4 RING-type" evidence="4">
    <location>
        <begin position="35"/>
        <end position="56"/>
    </location>
</feature>
<evidence type="ECO:0000256" key="3">
    <source>
        <dbReference type="ARBA" id="ARBA00022833"/>
    </source>
</evidence>
<keyword evidence="6" id="KW-1185">Reference proteome</keyword>
<dbReference type="GO" id="GO:0008270">
    <property type="term" value="F:zinc ion binding"/>
    <property type="evidence" value="ECO:0007669"/>
    <property type="project" value="UniProtKB-KW"/>
</dbReference>
<keyword evidence="1" id="KW-0479">Metal-binding</keyword>
<accession>A0A8C0ICD1</accession>
<dbReference type="SUPFAM" id="SSF57850">
    <property type="entry name" value="RING/U-box"/>
    <property type="match status" value="1"/>
</dbReference>